<name>A0ABQ1F6Y1_9BACL</name>
<evidence type="ECO:0000256" key="1">
    <source>
        <dbReference type="SAM" id="SignalP"/>
    </source>
</evidence>
<evidence type="ECO:0008006" key="4">
    <source>
        <dbReference type="Google" id="ProtNLM"/>
    </source>
</evidence>
<sequence length="1758" mass="193219">MNIRLKKRISMFMAGCLLLTTLLTSLTAGIASAASTNTDYLDTYIYGAKVVNHKDMPSWSSSYDSAELNFFSVFMRVAYPCGAKQLPGISFSMEGDDYDCKDREFTDKDVDRVNGFFNGYINVSQIPELKRIAEGGTARFLVKAGKLDSTTNNGAYIKAFTNGTERWYEHSTSSEADKVNVDSGWLTFGPNDTIQVQTETNGSDTQVNNIRIYFADIDLPTISDYTFTSNGREHDNTKINQKELFIKKDQKINLTYNFNEPVKAHESVLVTKLTSHYLFTNPAGTGLPASGKNQSMKLSLDANELTDYTKVLPYVYTGSDFHHTGNLPISDGGELETHRLNDESLWTQIDEAEFHDTAGNPLTLDGGFKKPSSASSQFLQDKIVNPFDYASGQGYRVIIDAVPPKYTSSANGIQPDIVTGSTLNKGDVIDFKVQLTEDSEVKAGLNVGGLYLLFNNGMKAYYYSGENSSIWTFRATVSENDLDVSLLKALALTHNEKPDQSDKGVIQDYAGNLLMDAANASKSDNNDPSQRVPNTKIDWAKLSIDNTKPILSYIYENGGATDAVYQKTGKIKIDANDPSITTPPLDPDEPGKVRPGSGIYRPLNLTGSTPESSPGVGLVYYQWSRSELNPLAAKNADQFAAVKRYSLTGLQPREGLYPGELPDVNLMVVNNKTNSLMPPSEAFTPENSGKWYLHTWTADMTWDTARELMQVNKMKTYKSSNAAQYDGWINEYKVAHPGSSDTDAQLYADGKAMEAVGQYKNLSVWTPNDFKQDDSNWVYGTGIISIDNKAPVVSAHITGGNNMAEVKASVEASDEHSDIDPNQLLFQWVEFDGLPQEISWKRVPDSRTVTTRNEVLNNGKYVLHLRAVDKAGNQTDTVMKEQAIVNSNVNIRSAFLPESSEQYMRSRDIAFSIEGVSVAEAVYAFSSSAVVPDASAFKAFDLASNAPTPDPGSSVTGAVYTALKDTSLNGTQYLHIRIKDQTEGKYYFFSSAYNFDNKAPTVHFSKTEVGYAKPSHSIDVVATELYASAGMTTKYQWIPTAAAPPDELSANWKSLPGNSGTVVIDNSQMAPGEVLDYTLYVYATDGLGNGAITHTGSFKISKEEHTPIEVLKSDLVSLEGNESDGYYAITKIELKSVSKEGYEYAISTDDGATWHPWLPYSNFIKVEVASSNVEQLKLKVKFKSNSGIVSNVVNVDTRDYSSSMDPIYGLASQNTLRPVAGNALLTITVKPGIKVVPAPITENQILPVRTKGNNFEVSLNGVYTFDLTDVTDDTRKDKLVIVVKNVDNTAPKGSIERSVVGPTTENVRVKLTTDEDVRIKNNEGRSTYLFTENGTFTFEFEDEAGNAGTATAVVDTIDRSQPSAHIVKSYSYGSRGEKTFKTVKDAMGHVVMAQGATFGVEKNQASDKDFIIVRKPKQSTLYENGGVEFTIADQMGNTSVLEENITTIVTKLPDPELIEYAFVNNNGQLLTLDQTALIGGKRYAKGKMRVTLHGKVDAPNQVFRGTVPVAEGAGYVNLISDVTGKYDYTMTYGTNGEIRVALSDLLGNTNISLIRVEGLDNTAPTIRLNSAYIAIAQNKKDFNPLVDLGGYTVSDNVSEARNLKVTVDQLDISKLGKQSVIYTVTDEVGNSTSIKQEVVVLSSAGLLIVGNDQVLSSASSESILLDRNDITFTISGYNLMNVDGESKVNERGTFDILYHSGLYREGQMKYIAQKITMEQLINHKFEVVFPETGWYTIIVRTQEREREFATFFIGRMNK</sequence>
<dbReference type="EMBL" id="BMHE01000041">
    <property type="protein sequence ID" value="GGA01889.1"/>
    <property type="molecule type" value="Genomic_DNA"/>
</dbReference>
<gene>
    <name evidence="2" type="ORF">GCM10008018_55130</name>
</gene>
<comment type="caution">
    <text evidence="2">The sequence shown here is derived from an EMBL/GenBank/DDBJ whole genome shotgun (WGS) entry which is preliminary data.</text>
</comment>
<keyword evidence="3" id="KW-1185">Reference proteome</keyword>
<dbReference type="RefSeq" id="WP_189017861.1">
    <property type="nucleotide sequence ID" value="NZ_BMHE01000041.1"/>
</dbReference>
<dbReference type="InterPro" id="IPR013783">
    <property type="entry name" value="Ig-like_fold"/>
</dbReference>
<dbReference type="Gene3D" id="2.60.40.10">
    <property type="entry name" value="Immunoglobulins"/>
    <property type="match status" value="1"/>
</dbReference>
<dbReference type="Proteomes" id="UP000615455">
    <property type="component" value="Unassembled WGS sequence"/>
</dbReference>
<feature type="signal peptide" evidence="1">
    <location>
        <begin position="1"/>
        <end position="33"/>
    </location>
</feature>
<protein>
    <recommendedName>
        <fullName evidence="4">DUF5011 domain-containing protein</fullName>
    </recommendedName>
</protein>
<proteinExistence type="predicted"/>
<keyword evidence="1" id="KW-0732">Signal</keyword>
<feature type="chain" id="PRO_5045435141" description="DUF5011 domain-containing protein" evidence="1">
    <location>
        <begin position="34"/>
        <end position="1758"/>
    </location>
</feature>
<evidence type="ECO:0000313" key="2">
    <source>
        <dbReference type="EMBL" id="GGA01889.1"/>
    </source>
</evidence>
<evidence type="ECO:0000313" key="3">
    <source>
        <dbReference type="Proteomes" id="UP000615455"/>
    </source>
</evidence>
<organism evidence="2 3">
    <name type="scientific">Paenibacillus marchantiophytorum</name>
    <dbReference type="NCBI Taxonomy" id="1619310"/>
    <lineage>
        <taxon>Bacteria</taxon>
        <taxon>Bacillati</taxon>
        <taxon>Bacillota</taxon>
        <taxon>Bacilli</taxon>
        <taxon>Bacillales</taxon>
        <taxon>Paenibacillaceae</taxon>
        <taxon>Paenibacillus</taxon>
    </lineage>
</organism>
<accession>A0ABQ1F6Y1</accession>
<reference evidence="3" key="1">
    <citation type="journal article" date="2019" name="Int. J. Syst. Evol. Microbiol.">
        <title>The Global Catalogue of Microorganisms (GCM) 10K type strain sequencing project: providing services to taxonomists for standard genome sequencing and annotation.</title>
        <authorList>
            <consortium name="The Broad Institute Genomics Platform"/>
            <consortium name="The Broad Institute Genome Sequencing Center for Infectious Disease"/>
            <person name="Wu L."/>
            <person name="Ma J."/>
        </authorList>
    </citation>
    <scope>NUCLEOTIDE SEQUENCE [LARGE SCALE GENOMIC DNA]</scope>
    <source>
        <strain evidence="3">CGMCC 1.15043</strain>
    </source>
</reference>